<organism evidence="1 2">
    <name type="scientific">Brachionus plicatilis</name>
    <name type="common">Marine rotifer</name>
    <name type="synonym">Brachionus muelleri</name>
    <dbReference type="NCBI Taxonomy" id="10195"/>
    <lineage>
        <taxon>Eukaryota</taxon>
        <taxon>Metazoa</taxon>
        <taxon>Spiralia</taxon>
        <taxon>Gnathifera</taxon>
        <taxon>Rotifera</taxon>
        <taxon>Eurotatoria</taxon>
        <taxon>Monogononta</taxon>
        <taxon>Pseudotrocha</taxon>
        <taxon>Ploima</taxon>
        <taxon>Brachionidae</taxon>
        <taxon>Brachionus</taxon>
    </lineage>
</organism>
<dbReference type="AlphaFoldDB" id="A0A3M7RVT3"/>
<sequence>MFDGEMSCRICRLFEVTRTMREIDGFDVQVRGGENSADYWPPLDHHFYKKKSILFRMIQPHIISNRLRKTKHFLNYLDSFSPLIFFEFLPNFFTHYNDFKTRTYGQKNSFFIPVILDRKMIKNKKEKLQANHKLY</sequence>
<comment type="caution">
    <text evidence="1">The sequence shown here is derived from an EMBL/GenBank/DDBJ whole genome shotgun (WGS) entry which is preliminary data.</text>
</comment>
<name>A0A3M7RVT3_BRAPC</name>
<dbReference type="Proteomes" id="UP000276133">
    <property type="component" value="Unassembled WGS sequence"/>
</dbReference>
<accession>A0A3M7RVT3</accession>
<keyword evidence="2" id="KW-1185">Reference proteome</keyword>
<reference evidence="1 2" key="1">
    <citation type="journal article" date="2018" name="Sci. Rep.">
        <title>Genomic signatures of local adaptation to the degree of environmental predictability in rotifers.</title>
        <authorList>
            <person name="Franch-Gras L."/>
            <person name="Hahn C."/>
            <person name="Garcia-Roger E.M."/>
            <person name="Carmona M.J."/>
            <person name="Serra M."/>
            <person name="Gomez A."/>
        </authorList>
    </citation>
    <scope>NUCLEOTIDE SEQUENCE [LARGE SCALE GENOMIC DNA]</scope>
    <source>
        <strain evidence="1">HYR1</strain>
    </source>
</reference>
<evidence type="ECO:0000313" key="2">
    <source>
        <dbReference type="Proteomes" id="UP000276133"/>
    </source>
</evidence>
<proteinExistence type="predicted"/>
<protein>
    <submittedName>
        <fullName evidence="1">Uncharacterized protein</fullName>
    </submittedName>
</protein>
<evidence type="ECO:0000313" key="1">
    <source>
        <dbReference type="EMBL" id="RNA27582.1"/>
    </source>
</evidence>
<dbReference type="EMBL" id="REGN01002527">
    <property type="protein sequence ID" value="RNA27582.1"/>
    <property type="molecule type" value="Genomic_DNA"/>
</dbReference>
<gene>
    <name evidence="1" type="ORF">BpHYR1_041749</name>
</gene>